<dbReference type="InterPro" id="IPR039373">
    <property type="entry name" value="Peptidase_M28B"/>
</dbReference>
<proteinExistence type="predicted"/>
<dbReference type="SUPFAM" id="SSF53187">
    <property type="entry name" value="Zn-dependent exopeptidases"/>
    <property type="match status" value="1"/>
</dbReference>
<evidence type="ECO:0000313" key="2">
    <source>
        <dbReference type="Proteomes" id="UP001153269"/>
    </source>
</evidence>
<evidence type="ECO:0000313" key="1">
    <source>
        <dbReference type="EMBL" id="CAB1445187.1"/>
    </source>
</evidence>
<organism evidence="1 2">
    <name type="scientific">Pleuronectes platessa</name>
    <name type="common">European plaice</name>
    <dbReference type="NCBI Taxonomy" id="8262"/>
    <lineage>
        <taxon>Eukaryota</taxon>
        <taxon>Metazoa</taxon>
        <taxon>Chordata</taxon>
        <taxon>Craniata</taxon>
        <taxon>Vertebrata</taxon>
        <taxon>Euteleostomi</taxon>
        <taxon>Actinopterygii</taxon>
        <taxon>Neopterygii</taxon>
        <taxon>Teleostei</taxon>
        <taxon>Neoteleostei</taxon>
        <taxon>Acanthomorphata</taxon>
        <taxon>Carangaria</taxon>
        <taxon>Pleuronectiformes</taxon>
        <taxon>Pleuronectoidei</taxon>
        <taxon>Pleuronectidae</taxon>
        <taxon>Pleuronectes</taxon>
    </lineage>
</organism>
<gene>
    <name evidence="1" type="ORF">PLEPLA_LOCUS32918</name>
</gene>
<protein>
    <submittedName>
        <fullName evidence="1">Uncharacterized protein</fullName>
    </submittedName>
</protein>
<dbReference type="Gene3D" id="3.40.630.10">
    <property type="entry name" value="Zn peptidases"/>
    <property type="match status" value="1"/>
</dbReference>
<dbReference type="PANTHER" id="PTHR10404">
    <property type="entry name" value="N-ACETYLATED-ALPHA-LINKED ACIDIC DIPEPTIDASE"/>
    <property type="match status" value="1"/>
</dbReference>
<dbReference type="AlphaFoldDB" id="A0A9N7V944"/>
<comment type="caution">
    <text evidence="1">The sequence shown here is derived from an EMBL/GenBank/DDBJ whole genome shotgun (WGS) entry which is preliminary data.</text>
</comment>
<name>A0A9N7V944_PLEPL</name>
<accession>A0A9N7V944</accession>
<dbReference type="PANTHER" id="PTHR10404:SF32">
    <property type="entry name" value="INACTIVE N-ACETYLATED-ALPHA-LINKED ACIDIC DIPEPTIDASE-LIKE PROTEIN 2"/>
    <property type="match status" value="1"/>
</dbReference>
<dbReference type="Proteomes" id="UP001153269">
    <property type="component" value="Unassembled WGS sequence"/>
</dbReference>
<keyword evidence="2" id="KW-1185">Reference proteome</keyword>
<sequence length="231" mass="25825">MALLLRCMHEHLVELEFRNITGARISSHQPPLALTVVQQGSRPGRHKRKKITLTVGSQLSYKKIYNVVGYLKGRRNPDRYVLVGSRHDSDQRGGASAIMNQLIAALTEQTKLGWVPDRTTVFCSWGGSALGNIGSYEWGKDNSVVLQSSAVAYVSLNSPVRGTETLRAAASPTLLQLTSDIQRRRWTSGRNLDYGQKRSLVRLWFDSTEKQQKDEPGLICSKIQEDCPYPV</sequence>
<reference evidence="1" key="1">
    <citation type="submission" date="2020-03" db="EMBL/GenBank/DDBJ databases">
        <authorList>
            <person name="Weist P."/>
        </authorList>
    </citation>
    <scope>NUCLEOTIDE SEQUENCE</scope>
</reference>
<dbReference type="EMBL" id="CADEAL010003558">
    <property type="protein sequence ID" value="CAB1445187.1"/>
    <property type="molecule type" value="Genomic_DNA"/>
</dbReference>